<comment type="caution">
    <text evidence="1">The sequence shown here is derived from an EMBL/GenBank/DDBJ whole genome shotgun (WGS) entry which is preliminary data.</text>
</comment>
<evidence type="ECO:0000313" key="2">
    <source>
        <dbReference type="Proteomes" id="UP000685013"/>
    </source>
</evidence>
<gene>
    <name evidence="1" type="ORF">SDJN03_24174</name>
</gene>
<proteinExistence type="predicted"/>
<organism evidence="1 2">
    <name type="scientific">Cucurbita argyrosperma subsp. sororia</name>
    <dbReference type="NCBI Taxonomy" id="37648"/>
    <lineage>
        <taxon>Eukaryota</taxon>
        <taxon>Viridiplantae</taxon>
        <taxon>Streptophyta</taxon>
        <taxon>Embryophyta</taxon>
        <taxon>Tracheophyta</taxon>
        <taxon>Spermatophyta</taxon>
        <taxon>Magnoliopsida</taxon>
        <taxon>eudicotyledons</taxon>
        <taxon>Gunneridae</taxon>
        <taxon>Pentapetalae</taxon>
        <taxon>rosids</taxon>
        <taxon>fabids</taxon>
        <taxon>Cucurbitales</taxon>
        <taxon>Cucurbitaceae</taxon>
        <taxon>Cucurbiteae</taxon>
        <taxon>Cucurbita</taxon>
    </lineage>
</organism>
<dbReference type="Proteomes" id="UP000685013">
    <property type="component" value="Chromosome 15"/>
</dbReference>
<reference evidence="1 2" key="1">
    <citation type="journal article" date="2021" name="Hortic Res">
        <title>The domestication of Cucurbita argyrosperma as revealed by the genome of its wild relative.</title>
        <authorList>
            <person name="Barrera-Redondo J."/>
            <person name="Sanchez-de la Vega G."/>
            <person name="Aguirre-Liguori J.A."/>
            <person name="Castellanos-Morales G."/>
            <person name="Gutierrez-Guerrero Y.T."/>
            <person name="Aguirre-Dugua X."/>
            <person name="Aguirre-Planter E."/>
            <person name="Tenaillon M.I."/>
            <person name="Lira-Saade R."/>
            <person name="Eguiarte L.E."/>
        </authorList>
    </citation>
    <scope>NUCLEOTIDE SEQUENCE [LARGE SCALE GENOMIC DNA]</scope>
    <source>
        <strain evidence="1">JBR-2021</strain>
    </source>
</reference>
<evidence type="ECO:0000313" key="1">
    <source>
        <dbReference type="EMBL" id="KAG6579726.1"/>
    </source>
</evidence>
<keyword evidence="2" id="KW-1185">Reference proteome</keyword>
<accession>A0AAV6MEP1</accession>
<dbReference type="AlphaFoldDB" id="A0AAV6MEP1"/>
<dbReference type="EMBL" id="JAGKQH010000015">
    <property type="protein sequence ID" value="KAG6579726.1"/>
    <property type="molecule type" value="Genomic_DNA"/>
</dbReference>
<protein>
    <submittedName>
        <fullName evidence="1">Uncharacterized protein</fullName>
    </submittedName>
</protein>
<name>A0AAV6MEP1_9ROSI</name>
<sequence length="78" mass="9181">MKEIKGKKGRVFEENERIASSVSTLLDYHLQISVPRTYYSAIVVFKNVCELMERHLFIEIGRVNCFIRCTTFRVHEAE</sequence>
<feature type="non-terminal residue" evidence="1">
    <location>
        <position position="1"/>
    </location>
</feature>